<name>A0A430ANV8_9ENTE</name>
<organism evidence="1 2">
    <name type="scientific">Vagococcus elongatus</name>
    <dbReference type="NCBI Taxonomy" id="180344"/>
    <lineage>
        <taxon>Bacteria</taxon>
        <taxon>Bacillati</taxon>
        <taxon>Bacillota</taxon>
        <taxon>Bacilli</taxon>
        <taxon>Lactobacillales</taxon>
        <taxon>Enterococcaceae</taxon>
        <taxon>Vagococcus</taxon>
    </lineage>
</organism>
<dbReference type="PROSITE" id="PS51257">
    <property type="entry name" value="PROKAR_LIPOPROTEIN"/>
    <property type="match status" value="1"/>
</dbReference>
<dbReference type="EMBL" id="NGKA01000020">
    <property type="protein sequence ID" value="RSU09577.1"/>
    <property type="molecule type" value="Genomic_DNA"/>
</dbReference>
<dbReference type="Proteomes" id="UP000287605">
    <property type="component" value="Unassembled WGS sequence"/>
</dbReference>
<proteinExistence type="predicted"/>
<dbReference type="AlphaFoldDB" id="A0A430ANV8"/>
<protein>
    <submittedName>
        <fullName evidence="1">Uncharacterized protein</fullName>
    </submittedName>
</protein>
<dbReference type="OrthoDB" id="9816357at2"/>
<reference evidence="1 2" key="1">
    <citation type="submission" date="2017-05" db="EMBL/GenBank/DDBJ databases">
        <title>Vagococcus spp. assemblies.</title>
        <authorList>
            <person name="Gulvik C.A."/>
        </authorList>
    </citation>
    <scope>NUCLEOTIDE SEQUENCE [LARGE SCALE GENOMIC DNA]</scope>
    <source>
        <strain evidence="1 2">CCUG 51432</strain>
    </source>
</reference>
<sequence length="351" mass="39797">MRKKHIALSGLILIALFFISGCGEKIDGVYNSYGSNQFYMGEGETLLELSIKEKDATLTVNYYTFESSGFFGLTVETIAETQDFYGKVDHSKKTITFTFPDNEEDLSLSYKVDKDTLILTTEDSDEQLKFYSEESDEFKKNLNKFDNLEADSGQQDKHQYVDVRDDDEEISDSEAPYSTADSKEKLATDTAKIIIDDFSEKIIGTWKHTVFYSVTDHTVTLSFEENGILHASEIEFLESISVDVNLVTDGTYKFDENALISDLLDLAEFEDLSQIKNYDNYLAVSQRGAIPMTAEISTNGKFLNPTSLTPSNENFSLNKKVDFSISYRNRRLESSDIKIFQDLKSIEATKE</sequence>
<gene>
    <name evidence="1" type="ORF">CBF29_11270</name>
</gene>
<comment type="caution">
    <text evidence="1">The sequence shown here is derived from an EMBL/GenBank/DDBJ whole genome shotgun (WGS) entry which is preliminary data.</text>
</comment>
<accession>A0A430ANV8</accession>
<dbReference type="RefSeq" id="WP_126809828.1">
    <property type="nucleotide sequence ID" value="NZ_NGKA01000020.1"/>
</dbReference>
<keyword evidence="2" id="KW-1185">Reference proteome</keyword>
<evidence type="ECO:0000313" key="1">
    <source>
        <dbReference type="EMBL" id="RSU09577.1"/>
    </source>
</evidence>
<evidence type="ECO:0000313" key="2">
    <source>
        <dbReference type="Proteomes" id="UP000287605"/>
    </source>
</evidence>